<comment type="similarity">
    <text evidence="3">Belongs to the organic radical-activating enzymes family.</text>
</comment>
<evidence type="ECO:0000256" key="5">
    <source>
        <dbReference type="ARBA" id="ARBA00022485"/>
    </source>
</evidence>
<evidence type="ECO:0000256" key="2">
    <source>
        <dbReference type="ARBA" id="ARBA00003141"/>
    </source>
</evidence>
<keyword evidence="5" id="KW-0004">4Fe-4S</keyword>
<dbReference type="SUPFAM" id="SSF102114">
    <property type="entry name" value="Radical SAM enzymes"/>
    <property type="match status" value="1"/>
</dbReference>
<keyword evidence="14" id="KW-1185">Reference proteome</keyword>
<dbReference type="InterPro" id="IPR012838">
    <property type="entry name" value="PFL1_activating"/>
</dbReference>
<protein>
    <recommendedName>
        <fullName evidence="4">Pyruvate formate-lyase-activating enzyme</fullName>
    </recommendedName>
</protein>
<dbReference type="NCBIfam" id="TIGR02493">
    <property type="entry name" value="PFLA"/>
    <property type="match status" value="1"/>
</dbReference>
<dbReference type="PANTHER" id="PTHR30352">
    <property type="entry name" value="PYRUVATE FORMATE-LYASE-ACTIVATING ENZYME"/>
    <property type="match status" value="1"/>
</dbReference>
<evidence type="ECO:0000256" key="3">
    <source>
        <dbReference type="ARBA" id="ARBA00009777"/>
    </source>
</evidence>
<dbReference type="SFLD" id="SFLDS00029">
    <property type="entry name" value="Radical_SAM"/>
    <property type="match status" value="1"/>
</dbReference>
<dbReference type="Proteomes" id="UP001164506">
    <property type="component" value="Chromosome"/>
</dbReference>
<dbReference type="GO" id="GO:0016829">
    <property type="term" value="F:lyase activity"/>
    <property type="evidence" value="ECO:0007669"/>
    <property type="project" value="UniProtKB-KW"/>
</dbReference>
<gene>
    <name evidence="13" type="primary">pflA</name>
    <name evidence="13" type="ORF">LDH80_23325</name>
</gene>
<feature type="compositionally biased region" description="Low complexity" evidence="11">
    <location>
        <begin position="7"/>
        <end position="69"/>
    </location>
</feature>
<dbReference type="Pfam" id="PF04055">
    <property type="entry name" value="Radical_SAM"/>
    <property type="match status" value="1"/>
</dbReference>
<evidence type="ECO:0000256" key="1">
    <source>
        <dbReference type="ARBA" id="ARBA00001966"/>
    </source>
</evidence>
<comment type="function">
    <text evidence="2">Activation of pyruvate formate-lyase under anaerobic conditions by generation of an organic free radical, using S-adenosylmethionine and reduced flavodoxin as cosubstrates to produce 5'-deoxy-adenosine.</text>
</comment>
<name>A0ABY6R1U5_9ACTN</name>
<dbReference type="CDD" id="cd01335">
    <property type="entry name" value="Radical_SAM"/>
    <property type="match status" value="1"/>
</dbReference>
<dbReference type="InterPro" id="IPR034457">
    <property type="entry name" value="Organic_radical-activating"/>
</dbReference>
<evidence type="ECO:0000313" key="14">
    <source>
        <dbReference type="Proteomes" id="UP001164506"/>
    </source>
</evidence>
<evidence type="ECO:0000256" key="11">
    <source>
        <dbReference type="SAM" id="MobiDB-lite"/>
    </source>
</evidence>
<keyword evidence="13" id="KW-0670">Pyruvate</keyword>
<keyword evidence="13" id="KW-0456">Lyase</keyword>
<dbReference type="PROSITE" id="PS01087">
    <property type="entry name" value="RADICAL_ACTIVATING"/>
    <property type="match status" value="1"/>
</dbReference>
<keyword evidence="7" id="KW-0479">Metal-binding</keyword>
<evidence type="ECO:0000256" key="7">
    <source>
        <dbReference type="ARBA" id="ARBA00022723"/>
    </source>
</evidence>
<proteinExistence type="inferred from homology"/>
<dbReference type="EMBL" id="CP084204">
    <property type="protein sequence ID" value="UZX23470.1"/>
    <property type="molecule type" value="Genomic_DNA"/>
</dbReference>
<dbReference type="PANTHER" id="PTHR30352:SF5">
    <property type="entry name" value="PYRUVATE FORMATE-LYASE 1-ACTIVATING ENZYME"/>
    <property type="match status" value="1"/>
</dbReference>
<keyword evidence="6" id="KW-0949">S-adenosyl-L-methionine</keyword>
<reference evidence="13" key="1">
    <citation type="submission" date="2021-09" db="EMBL/GenBank/DDBJ databases">
        <title>Complete genome sequence and metabolic characterization of Streptomyces tanashiensis DSM 731 the producer of antibacterial Kalafungin and diverse secondary metabolites.</title>
        <authorList>
            <person name="Abbasi M.N."/>
            <person name="Anwar M.N."/>
            <person name="Alam K."/>
            <person name="Shoaib M."/>
            <person name="Lin Z."/>
            <person name="Hayat M."/>
            <person name="Ali M.I."/>
            <person name="Malik H.M.T."/>
            <person name="Ahmed I."/>
            <person name="Li A."/>
            <person name="Hailong Wang H."/>
            <person name="Zhang Y."/>
        </authorList>
    </citation>
    <scope>NUCLEOTIDE SEQUENCE</scope>
    <source>
        <strain evidence="13">Kala</strain>
    </source>
</reference>
<dbReference type="InterPro" id="IPR007197">
    <property type="entry name" value="rSAM"/>
</dbReference>
<dbReference type="PROSITE" id="PS51918">
    <property type="entry name" value="RADICAL_SAM"/>
    <property type="match status" value="1"/>
</dbReference>
<comment type="cofactor">
    <cofactor evidence="1">
        <name>[4Fe-4S] cluster</name>
        <dbReference type="ChEBI" id="CHEBI:49883"/>
    </cofactor>
</comment>
<dbReference type="GeneID" id="95602432"/>
<organism evidence="13 14">
    <name type="scientific">Streptomyces tanashiensis</name>
    <dbReference type="NCBI Taxonomy" id="67367"/>
    <lineage>
        <taxon>Bacteria</taxon>
        <taxon>Bacillati</taxon>
        <taxon>Actinomycetota</taxon>
        <taxon>Actinomycetes</taxon>
        <taxon>Kitasatosporales</taxon>
        <taxon>Streptomycetaceae</taxon>
        <taxon>Streptomyces</taxon>
    </lineage>
</organism>
<feature type="region of interest" description="Disordered" evidence="11">
    <location>
        <begin position="1"/>
        <end position="82"/>
    </location>
</feature>
<sequence length="313" mass="32839">MTSLTLGPGTPGTTRPATPATTRPGIPATTRPGTTGPATPATTRPGLSSAPVAAPVASPASTPAAAATRRPSEGSVHSWDLSTGVDGPGTRFVAFLSGCPLTCLYCHNPDTWKMRNGTRTSADAVIAEASTYVRFISVSGGGATVSGGEPLLQPVFTGELLHRMKHELGLHTALDTSGFLGVRATDALLRDTDLVLLDIKSWDPDTYKKVTGRPLRPTLDFARRLADLGQEVHVRFVLVPGLTDDPANVEGVAAFAADLGNVSRVDILPFHKLGEAKWQALAMPFTLHDTPSPTPEQVTSAREVFRAHGLNAV</sequence>
<dbReference type="SFLD" id="SFLDG01066">
    <property type="entry name" value="organic_radical-activating_enz"/>
    <property type="match status" value="1"/>
</dbReference>
<dbReference type="InterPro" id="IPR001989">
    <property type="entry name" value="Radical_activat_CS"/>
</dbReference>
<dbReference type="GO" id="GO:0043365">
    <property type="term" value="F:[formate-C-acetyltransferase]-activating enzyme activity"/>
    <property type="evidence" value="ECO:0007669"/>
    <property type="project" value="UniProtKB-EC"/>
</dbReference>
<evidence type="ECO:0000256" key="8">
    <source>
        <dbReference type="ARBA" id="ARBA00023002"/>
    </source>
</evidence>
<evidence type="ECO:0000259" key="12">
    <source>
        <dbReference type="PROSITE" id="PS51918"/>
    </source>
</evidence>
<dbReference type="InterPro" id="IPR058240">
    <property type="entry name" value="rSAM_sf"/>
</dbReference>
<dbReference type="Gene3D" id="3.20.20.70">
    <property type="entry name" value="Aldolase class I"/>
    <property type="match status" value="1"/>
</dbReference>
<accession>A0ABY6R1U5</accession>
<evidence type="ECO:0000256" key="9">
    <source>
        <dbReference type="ARBA" id="ARBA00023004"/>
    </source>
</evidence>
<keyword evidence="9" id="KW-0408">Iron</keyword>
<keyword evidence="10" id="KW-0411">Iron-sulfur</keyword>
<evidence type="ECO:0000256" key="10">
    <source>
        <dbReference type="ARBA" id="ARBA00023014"/>
    </source>
</evidence>
<evidence type="ECO:0000256" key="6">
    <source>
        <dbReference type="ARBA" id="ARBA00022691"/>
    </source>
</evidence>
<dbReference type="RefSeq" id="WP_267259346.1">
    <property type="nucleotide sequence ID" value="NZ_CP084204.1"/>
</dbReference>
<evidence type="ECO:0000313" key="13">
    <source>
        <dbReference type="EMBL" id="UZX23470.1"/>
    </source>
</evidence>
<feature type="domain" description="Radical SAM core" evidence="12">
    <location>
        <begin position="85"/>
        <end position="311"/>
    </location>
</feature>
<evidence type="ECO:0000256" key="4">
    <source>
        <dbReference type="ARBA" id="ARBA00021356"/>
    </source>
</evidence>
<keyword evidence="8 13" id="KW-0560">Oxidoreductase</keyword>
<dbReference type="InterPro" id="IPR013785">
    <property type="entry name" value="Aldolase_TIM"/>
</dbReference>